<dbReference type="AlphaFoldDB" id="A0A330L407"/>
<protein>
    <submittedName>
        <fullName evidence="1">Uncharacterized protein</fullName>
    </submittedName>
</protein>
<reference evidence="2" key="1">
    <citation type="submission" date="2018-04" db="EMBL/GenBank/DDBJ databases">
        <authorList>
            <person name="Lucker S."/>
            <person name="Sakoula D."/>
        </authorList>
    </citation>
    <scope>NUCLEOTIDE SEQUENCE [LARGE SCALE GENOMIC DNA]</scope>
</reference>
<dbReference type="Proteomes" id="UP000248168">
    <property type="component" value="Unassembled WGS sequence"/>
</dbReference>
<sequence length="62" mass="6951">MKREPLPPYSPAAALFFYVVHTLAGIPGFLQEGQDSRPPRFSYESLDTGGQLRKAMLVTFYS</sequence>
<evidence type="ECO:0000313" key="1">
    <source>
        <dbReference type="EMBL" id="SPP64493.1"/>
    </source>
</evidence>
<gene>
    <name evidence="1" type="ORF">NITLEN_20133</name>
</gene>
<accession>A0A330L407</accession>
<evidence type="ECO:0000313" key="2">
    <source>
        <dbReference type="Proteomes" id="UP000248168"/>
    </source>
</evidence>
<proteinExistence type="predicted"/>
<dbReference type="InParanoid" id="A0A330L407"/>
<keyword evidence="2" id="KW-1185">Reference proteome</keyword>
<dbReference type="EMBL" id="OUNR01000012">
    <property type="protein sequence ID" value="SPP64493.1"/>
    <property type="molecule type" value="Genomic_DNA"/>
</dbReference>
<name>A0A330L407_9BACT</name>
<organism evidence="1 2">
    <name type="scientific">Nitrospira lenta</name>
    <dbReference type="NCBI Taxonomy" id="1436998"/>
    <lineage>
        <taxon>Bacteria</taxon>
        <taxon>Pseudomonadati</taxon>
        <taxon>Nitrospirota</taxon>
        <taxon>Nitrospiria</taxon>
        <taxon>Nitrospirales</taxon>
        <taxon>Nitrospiraceae</taxon>
        <taxon>Nitrospira</taxon>
    </lineage>
</organism>